<dbReference type="PANTHER" id="PTHR38248">
    <property type="entry name" value="FUNK1 6"/>
    <property type="match status" value="1"/>
</dbReference>
<dbReference type="STRING" id="135208.A0A4Z0A569"/>
<organism evidence="3 4">
    <name type="scientific">Hericium alpestre</name>
    <dbReference type="NCBI Taxonomy" id="135208"/>
    <lineage>
        <taxon>Eukaryota</taxon>
        <taxon>Fungi</taxon>
        <taxon>Dikarya</taxon>
        <taxon>Basidiomycota</taxon>
        <taxon>Agaricomycotina</taxon>
        <taxon>Agaricomycetes</taxon>
        <taxon>Russulales</taxon>
        <taxon>Hericiaceae</taxon>
        <taxon>Hericium</taxon>
    </lineage>
</organism>
<evidence type="ECO:0000256" key="1">
    <source>
        <dbReference type="SAM" id="MobiDB-lite"/>
    </source>
</evidence>
<name>A0A4Z0A569_9AGAM</name>
<dbReference type="GO" id="GO:0004672">
    <property type="term" value="F:protein kinase activity"/>
    <property type="evidence" value="ECO:0007669"/>
    <property type="project" value="InterPro"/>
</dbReference>
<feature type="region of interest" description="Disordered" evidence="1">
    <location>
        <begin position="735"/>
        <end position="795"/>
    </location>
</feature>
<dbReference type="InterPro" id="IPR008266">
    <property type="entry name" value="Tyr_kinase_AS"/>
</dbReference>
<dbReference type="InterPro" id="IPR011009">
    <property type="entry name" value="Kinase-like_dom_sf"/>
</dbReference>
<proteinExistence type="predicted"/>
<dbReference type="AlphaFoldDB" id="A0A4Z0A569"/>
<dbReference type="EMBL" id="SFCI01000195">
    <property type="protein sequence ID" value="TFY81590.1"/>
    <property type="molecule type" value="Genomic_DNA"/>
</dbReference>
<dbReference type="Gene3D" id="1.10.510.10">
    <property type="entry name" value="Transferase(Phosphotransferase) domain 1"/>
    <property type="match status" value="1"/>
</dbReference>
<evidence type="ECO:0000259" key="2">
    <source>
        <dbReference type="Pfam" id="PF17667"/>
    </source>
</evidence>
<dbReference type="PROSITE" id="PS00109">
    <property type="entry name" value="PROTEIN_KINASE_TYR"/>
    <property type="match status" value="1"/>
</dbReference>
<sequence>MAPINQGLTVADVDAAVEREMRCDAFGPAPDLDEKHFGSNPKVAEAAAAYSTPSWRRRNLPTNPIWETQLYRPLTVILNAVTKLCEPDERTFDIVWYDEHATNSDAQFMADTRPDIAAVIQGGRTRWGALHTLIQVKKKADTLPTVSGLLRFVYQALREQFDRRFMYGMVFSMYNLTVWHVDRSGALASEVFNIHEEPLRFIKVILSFIMLRPEELGWDPTMKMYIEDVHEGKITRRYGLPSYTIKENEENGTSNAFERMWIVSVPKPSAQPDESRPGDAGAPPLPLSEEEEFVVFNAVSLSGSEVVKGRATRIWKAWKMVDMVISKEQRKVYIIKDCWRDERRGEEGAFYVQAGVCPGVALYYSHGDVRIGERRNVDCTFKLVRKNVKAQGKPLYLRTDQRDQASWSQDYFTALTGWEYPQYVPRNRIHMRLVMASHGHPLTKFSTLQELLGALHDAIQGHKYLYENGVLHRDISLGNILITGLPAPNRGILIDLDNGINWPDHKTHADGERMGTLAFMSYEILSNRRILSGTLAFPPTGPDGSILYSFFSKRDERMDMNLKDVTHDAVHDLESFFWVLCWLCVAREGPGRARHFNTDGLSEEQVAEAIQIHDTVVAAFEQKSTSGIATRKHNILVEMGSFTSTILNSFTPYFEPLETLLCWLHGDLHRAYKNRNFEGLHGKFLAYLTAAEQSPVIQGWEATDNAYQEMSEAVLKQRDEPETIWDSSKLERIVPSEKPPSVHKRSRNKRRRADEELETIAEQCEGGSSSALSERRDTRSAARKRRRMASPSQAQ</sequence>
<keyword evidence="4" id="KW-1185">Reference proteome</keyword>
<dbReference type="InterPro" id="IPR040976">
    <property type="entry name" value="Pkinase_fungal"/>
</dbReference>
<dbReference type="OrthoDB" id="5584477at2759"/>
<reference evidence="3 4" key="1">
    <citation type="submission" date="2019-02" db="EMBL/GenBank/DDBJ databases">
        <title>Genome sequencing of the rare red list fungi Hericium alpestre (H. flagellum).</title>
        <authorList>
            <person name="Buettner E."/>
            <person name="Kellner H."/>
        </authorList>
    </citation>
    <scope>NUCLEOTIDE SEQUENCE [LARGE SCALE GENOMIC DNA]</scope>
    <source>
        <strain evidence="3 4">DSM 108284</strain>
    </source>
</reference>
<dbReference type="Pfam" id="PF17667">
    <property type="entry name" value="Pkinase_fungal"/>
    <property type="match status" value="2"/>
</dbReference>
<feature type="domain" description="Fungal-type protein kinase" evidence="2">
    <location>
        <begin position="125"/>
        <end position="251"/>
    </location>
</feature>
<feature type="domain" description="Fungal-type protein kinase" evidence="2">
    <location>
        <begin position="301"/>
        <end position="584"/>
    </location>
</feature>
<gene>
    <name evidence="3" type="ORF">EWM64_g2420</name>
</gene>
<evidence type="ECO:0000313" key="4">
    <source>
        <dbReference type="Proteomes" id="UP000298061"/>
    </source>
</evidence>
<dbReference type="Proteomes" id="UP000298061">
    <property type="component" value="Unassembled WGS sequence"/>
</dbReference>
<accession>A0A4Z0A569</accession>
<dbReference type="SUPFAM" id="SSF56112">
    <property type="entry name" value="Protein kinase-like (PK-like)"/>
    <property type="match status" value="1"/>
</dbReference>
<comment type="caution">
    <text evidence="3">The sequence shown here is derived from an EMBL/GenBank/DDBJ whole genome shotgun (WGS) entry which is preliminary data.</text>
</comment>
<evidence type="ECO:0000313" key="3">
    <source>
        <dbReference type="EMBL" id="TFY81590.1"/>
    </source>
</evidence>
<feature type="compositionally biased region" description="Basic residues" evidence="1">
    <location>
        <begin position="741"/>
        <end position="751"/>
    </location>
</feature>
<protein>
    <recommendedName>
        <fullName evidence="2">Fungal-type protein kinase domain-containing protein</fullName>
    </recommendedName>
</protein>
<dbReference type="PANTHER" id="PTHR38248:SF2">
    <property type="entry name" value="FUNK1 11"/>
    <property type="match status" value="1"/>
</dbReference>